<keyword evidence="2" id="KW-0732">Signal</keyword>
<protein>
    <submittedName>
        <fullName evidence="4">Carbohydrate porin</fullName>
    </submittedName>
</protein>
<feature type="region of interest" description="Disordered" evidence="3">
    <location>
        <begin position="17"/>
        <end position="74"/>
    </location>
</feature>
<evidence type="ECO:0000256" key="1">
    <source>
        <dbReference type="ARBA" id="ARBA00008769"/>
    </source>
</evidence>
<reference evidence="4 5" key="1">
    <citation type="submission" date="2023-12" db="EMBL/GenBank/DDBJ databases">
        <title>Gut-associated functions are favored during microbiome assembly across C. elegans life.</title>
        <authorList>
            <person name="Zimmermann J."/>
        </authorList>
    </citation>
    <scope>NUCLEOTIDE SEQUENCE [LARGE SCALE GENOMIC DNA]</scope>
    <source>
        <strain evidence="4 5">JUb134</strain>
    </source>
</reference>
<dbReference type="Gene3D" id="2.40.160.180">
    <property type="entry name" value="Carbohydrate-selective porin OprB"/>
    <property type="match status" value="1"/>
</dbReference>
<proteinExistence type="inferred from homology"/>
<sequence length="494" mass="52532">MPVLTTTAAALLLAGQAQAAPLPPDTRDVPATAAPTTSAPPLTGEGERESGRDAAAAFSPGAKQAAPADQSKAPTGFARFQRNNAIGKALRSLNDQGVDLTLDFVGNVAANPIGGVRHGSAESHWVMAAADIDLEKALGWSDTKLHVQGAWFTGDSLGRDSIGNSISFQQTWRPVSGPRLTQLNIEHDFGKLNLMVGRAAVNSYFNNSPLNCAFMSNTSCLTAYGAISDIGITAYPNSSWAAKARYAIDDRWYVQTGAFEYNNDLNAKGKGGLDFSLGKGTGVLIPGEVGYQTSFAQERLPRRYRLGFYLNTDGGQSPYYDANGNSAALSGLPRAGRGGNRLGLYAMADQTVSRAQGASKRNLALFGRFFLNAGNVQSIDWFASAGFVKTGTFKGRDNDTIGLLVTNTHFSDQQIAYLRDLRAKAGGTGSPEANEIITELNYGWAALPGLRIMPNVQYVINPDPIYATSRKTDIPDAVVLGLRVDVHLAQLFGG</sequence>
<dbReference type="EMBL" id="JBBGZA010000001">
    <property type="protein sequence ID" value="MEJ5093624.1"/>
    <property type="molecule type" value="Genomic_DNA"/>
</dbReference>
<dbReference type="InterPro" id="IPR007049">
    <property type="entry name" value="Carb-sel_porin_OprB"/>
</dbReference>
<dbReference type="PANTHER" id="PTHR37944:SF1">
    <property type="entry name" value="PORIN B"/>
    <property type="match status" value="1"/>
</dbReference>
<dbReference type="InterPro" id="IPR038673">
    <property type="entry name" value="OprB_sf"/>
</dbReference>
<evidence type="ECO:0000313" key="4">
    <source>
        <dbReference type="EMBL" id="MEJ5093624.1"/>
    </source>
</evidence>
<keyword evidence="5" id="KW-1185">Reference proteome</keyword>
<comment type="similarity">
    <text evidence="1 2">Belongs to the OprB family.</text>
</comment>
<dbReference type="PANTHER" id="PTHR37944">
    <property type="entry name" value="PORIN B"/>
    <property type="match status" value="1"/>
</dbReference>
<dbReference type="InterPro" id="IPR052932">
    <property type="entry name" value="OprB_Porin"/>
</dbReference>
<dbReference type="RefSeq" id="WP_165890045.1">
    <property type="nucleotide sequence ID" value="NZ_JBBGZA010000001.1"/>
</dbReference>
<feature type="compositionally biased region" description="Low complexity" evidence="3">
    <location>
        <begin position="30"/>
        <end position="43"/>
    </location>
</feature>
<feature type="chain" id="PRO_5044983536" evidence="2">
    <location>
        <begin position="20"/>
        <end position="494"/>
    </location>
</feature>
<dbReference type="Pfam" id="PF04966">
    <property type="entry name" value="OprB"/>
    <property type="match status" value="1"/>
</dbReference>
<feature type="signal peptide" evidence="2">
    <location>
        <begin position="1"/>
        <end position="19"/>
    </location>
</feature>
<evidence type="ECO:0000313" key="5">
    <source>
        <dbReference type="Proteomes" id="UP001380365"/>
    </source>
</evidence>
<dbReference type="Proteomes" id="UP001380365">
    <property type="component" value="Unassembled WGS sequence"/>
</dbReference>
<gene>
    <name evidence="4" type="ORF">WH159_03580</name>
</gene>
<evidence type="ECO:0000256" key="2">
    <source>
        <dbReference type="RuleBase" id="RU363072"/>
    </source>
</evidence>
<accession>A0ABU8Q3H9</accession>
<comment type="caution">
    <text evidence="4">The sequence shown here is derived from an EMBL/GenBank/DDBJ whole genome shotgun (WGS) entry which is preliminary data.</text>
</comment>
<organism evidence="4 5">
    <name type="scientific">Sphingomonas molluscorum</name>
    <dbReference type="NCBI Taxonomy" id="418184"/>
    <lineage>
        <taxon>Bacteria</taxon>
        <taxon>Pseudomonadati</taxon>
        <taxon>Pseudomonadota</taxon>
        <taxon>Alphaproteobacteria</taxon>
        <taxon>Sphingomonadales</taxon>
        <taxon>Sphingomonadaceae</taxon>
        <taxon>Sphingomonas</taxon>
    </lineage>
</organism>
<name>A0ABU8Q3H9_9SPHN</name>
<evidence type="ECO:0000256" key="3">
    <source>
        <dbReference type="SAM" id="MobiDB-lite"/>
    </source>
</evidence>